<dbReference type="PROSITE" id="PS51826">
    <property type="entry name" value="PSBD"/>
    <property type="match status" value="1"/>
</dbReference>
<protein>
    <recommendedName>
        <fullName evidence="9">Pyruvate dehydrogenase protein x component</fullName>
    </recommendedName>
</protein>
<dbReference type="GO" id="GO:0045254">
    <property type="term" value="C:pyruvate dehydrogenase complex"/>
    <property type="evidence" value="ECO:0007669"/>
    <property type="project" value="InterPro"/>
</dbReference>
<evidence type="ECO:0000256" key="3">
    <source>
        <dbReference type="ARBA" id="ARBA00022946"/>
    </source>
</evidence>
<evidence type="ECO:0000256" key="4">
    <source>
        <dbReference type="SAM" id="MobiDB-lite"/>
    </source>
</evidence>
<dbReference type="PROSITE" id="PS50968">
    <property type="entry name" value="BIOTINYL_LIPOYL"/>
    <property type="match status" value="1"/>
</dbReference>
<evidence type="ECO:0000259" key="5">
    <source>
        <dbReference type="PROSITE" id="PS50968"/>
    </source>
</evidence>
<dbReference type="PROSITE" id="PS00189">
    <property type="entry name" value="LIPOYL"/>
    <property type="match status" value="1"/>
</dbReference>
<dbReference type="EMBL" id="ML991811">
    <property type="protein sequence ID" value="KAF2232938.1"/>
    <property type="molecule type" value="Genomic_DNA"/>
</dbReference>
<keyword evidence="3" id="KW-0809">Transit peptide</keyword>
<dbReference type="InterPro" id="IPR000089">
    <property type="entry name" value="Biotin_lipoyl"/>
</dbReference>
<proteinExistence type="inferred from homology"/>
<dbReference type="Pfam" id="PF00364">
    <property type="entry name" value="Biotin_lipoyl"/>
    <property type="match status" value="1"/>
</dbReference>
<evidence type="ECO:0000313" key="7">
    <source>
        <dbReference type="EMBL" id="KAF2232938.1"/>
    </source>
</evidence>
<dbReference type="SUPFAM" id="SSF47005">
    <property type="entry name" value="Peripheral subunit-binding domain of 2-oxo acid dehydrogenase complex"/>
    <property type="match status" value="1"/>
</dbReference>
<dbReference type="AlphaFoldDB" id="A0A6A6H556"/>
<comment type="similarity">
    <text evidence="1">Belongs to the 2-oxoacid dehydrogenase family.</text>
</comment>
<evidence type="ECO:0000256" key="1">
    <source>
        <dbReference type="ARBA" id="ARBA00007317"/>
    </source>
</evidence>
<dbReference type="FunFam" id="2.40.50.100:FF:000010">
    <property type="entry name" value="Acetyltransferase component of pyruvate dehydrogenase complex"/>
    <property type="match status" value="1"/>
</dbReference>
<evidence type="ECO:0000256" key="2">
    <source>
        <dbReference type="ARBA" id="ARBA00022823"/>
    </source>
</evidence>
<dbReference type="InterPro" id="IPR045257">
    <property type="entry name" value="E2/Pdx1"/>
</dbReference>
<dbReference type="OrthoDB" id="202158at2759"/>
<dbReference type="InterPro" id="IPR003016">
    <property type="entry name" value="2-oxoA_DH_lipoyl-BS"/>
</dbReference>
<dbReference type="PANTHER" id="PTHR23151">
    <property type="entry name" value="DIHYDROLIPOAMIDE ACETYL/SUCCINYL-TRANSFERASE-RELATED"/>
    <property type="match status" value="1"/>
</dbReference>
<evidence type="ECO:0008006" key="9">
    <source>
        <dbReference type="Google" id="ProtNLM"/>
    </source>
</evidence>
<dbReference type="Gene3D" id="4.10.320.10">
    <property type="entry name" value="E3-binding domain"/>
    <property type="match status" value="1"/>
</dbReference>
<dbReference type="GO" id="GO:0006086">
    <property type="term" value="P:pyruvate decarboxylation to acetyl-CoA"/>
    <property type="evidence" value="ECO:0007669"/>
    <property type="project" value="InterPro"/>
</dbReference>
<dbReference type="InterPro" id="IPR004167">
    <property type="entry name" value="PSBD"/>
</dbReference>
<dbReference type="SUPFAM" id="SSF51230">
    <property type="entry name" value="Single hybrid motif"/>
    <property type="match status" value="1"/>
</dbReference>
<dbReference type="CDD" id="cd06849">
    <property type="entry name" value="lipoyl_domain"/>
    <property type="match status" value="1"/>
</dbReference>
<feature type="compositionally biased region" description="Low complexity" evidence="4">
    <location>
        <begin position="159"/>
        <end position="188"/>
    </location>
</feature>
<keyword evidence="2" id="KW-0450">Lipoyl</keyword>
<feature type="region of interest" description="Disordered" evidence="4">
    <location>
        <begin position="116"/>
        <end position="196"/>
    </location>
</feature>
<feature type="domain" description="Peripheral subunit-binding (PSBD)" evidence="6">
    <location>
        <begin position="201"/>
        <end position="241"/>
    </location>
</feature>
<dbReference type="InterPro" id="IPR036625">
    <property type="entry name" value="E3-bd_dom_sf"/>
</dbReference>
<dbReference type="PANTHER" id="PTHR23151:SF82">
    <property type="entry name" value="PYRUVATE DEHYDROGENASE COMPLEX PROTEIN X COMPONENT, MITOCHONDRIAL"/>
    <property type="match status" value="1"/>
</dbReference>
<reference evidence="7" key="1">
    <citation type="journal article" date="2020" name="Stud. Mycol.">
        <title>101 Dothideomycetes genomes: a test case for predicting lifestyles and emergence of pathogens.</title>
        <authorList>
            <person name="Haridas S."/>
            <person name="Albert R."/>
            <person name="Binder M."/>
            <person name="Bloem J."/>
            <person name="Labutti K."/>
            <person name="Salamov A."/>
            <person name="Andreopoulos B."/>
            <person name="Baker S."/>
            <person name="Barry K."/>
            <person name="Bills G."/>
            <person name="Bluhm B."/>
            <person name="Cannon C."/>
            <person name="Castanera R."/>
            <person name="Culley D."/>
            <person name="Daum C."/>
            <person name="Ezra D."/>
            <person name="Gonzalez J."/>
            <person name="Henrissat B."/>
            <person name="Kuo A."/>
            <person name="Liang C."/>
            <person name="Lipzen A."/>
            <person name="Lutzoni F."/>
            <person name="Magnuson J."/>
            <person name="Mondo S."/>
            <person name="Nolan M."/>
            <person name="Ohm R."/>
            <person name="Pangilinan J."/>
            <person name="Park H.-J."/>
            <person name="Ramirez L."/>
            <person name="Alfaro M."/>
            <person name="Sun H."/>
            <person name="Tritt A."/>
            <person name="Yoshinaga Y."/>
            <person name="Zwiers L.-H."/>
            <person name="Turgeon B."/>
            <person name="Goodwin S."/>
            <person name="Spatafora J."/>
            <person name="Crous P."/>
            <person name="Grigoriev I."/>
        </authorList>
    </citation>
    <scope>NUCLEOTIDE SEQUENCE</scope>
    <source>
        <strain evidence="7">Tuck. ex Michener</strain>
    </source>
</reference>
<keyword evidence="8" id="KW-1185">Reference proteome</keyword>
<dbReference type="Proteomes" id="UP000800092">
    <property type="component" value="Unassembled WGS sequence"/>
</dbReference>
<sequence>MASIATACRISTRLVRGTLRNQQCSRCYHASSTALSAQSFTMPAMSPTMTEGNIASWKVKEGDSFSAGDVLLEIETDKAQMDVEAQDDGVLAKITQGDGTKSVKVGTRIAVIAEPGDDIPTLEIPAESEAKPQEGQPRRQDRPSPQEEISSGIDRTEGSESAAESPPSSKPNADAAAGGAANTTKGPASSTGAKPQKQAYPLYPSVEHLLHAKGLSKEDADKIPASGPSGRLLKGDVLAYLGQIDKSYSAAQSQRINQLGHLDLSNIQLAPKKAAGPAKKTVAEQLPKDVPDLPVEVVLPIDLAAAVACQKRIEDTLNIHLPLSTLIARASDVANDDLPRKNLSPTSDELFYDVLGSSVSKIPKVSRGHYAPRLSSFDPSVSTKEPTFRKPQSDIYDLLTETNKSTARQPLDASTAATVVPVNVFSLSVPKAEKDRAQTFLQRIKLVLEREPGRLVV</sequence>
<dbReference type="GO" id="GO:0004742">
    <property type="term" value="F:dihydrolipoyllysine-residue acetyltransferase activity"/>
    <property type="evidence" value="ECO:0007669"/>
    <property type="project" value="TreeGrafter"/>
</dbReference>
<feature type="compositionally biased region" description="Basic and acidic residues" evidence="4">
    <location>
        <begin position="128"/>
        <end position="145"/>
    </location>
</feature>
<feature type="domain" description="Lipoyl-binding" evidence="5">
    <location>
        <begin position="37"/>
        <end position="113"/>
    </location>
</feature>
<name>A0A6A6H556_VIRVR</name>
<gene>
    <name evidence="7" type="ORF">EV356DRAFT_487789</name>
</gene>
<dbReference type="Gene3D" id="2.40.50.100">
    <property type="match status" value="1"/>
</dbReference>
<accession>A0A6A6H556</accession>
<dbReference type="InterPro" id="IPR011053">
    <property type="entry name" value="Single_hybrid_motif"/>
</dbReference>
<evidence type="ECO:0000259" key="6">
    <source>
        <dbReference type="PROSITE" id="PS51826"/>
    </source>
</evidence>
<organism evidence="7 8">
    <name type="scientific">Viridothelium virens</name>
    <name type="common">Speckled blister lichen</name>
    <name type="synonym">Trypethelium virens</name>
    <dbReference type="NCBI Taxonomy" id="1048519"/>
    <lineage>
        <taxon>Eukaryota</taxon>
        <taxon>Fungi</taxon>
        <taxon>Dikarya</taxon>
        <taxon>Ascomycota</taxon>
        <taxon>Pezizomycotina</taxon>
        <taxon>Dothideomycetes</taxon>
        <taxon>Dothideomycetes incertae sedis</taxon>
        <taxon>Trypetheliales</taxon>
        <taxon>Trypetheliaceae</taxon>
        <taxon>Viridothelium</taxon>
    </lineage>
</organism>
<evidence type="ECO:0000313" key="8">
    <source>
        <dbReference type="Proteomes" id="UP000800092"/>
    </source>
</evidence>